<feature type="compositionally biased region" description="Basic and acidic residues" evidence="1">
    <location>
        <begin position="191"/>
        <end position="211"/>
    </location>
</feature>
<proteinExistence type="predicted"/>
<feature type="compositionally biased region" description="Basic residues" evidence="1">
    <location>
        <begin position="154"/>
        <end position="168"/>
    </location>
</feature>
<evidence type="ECO:0000313" key="3">
    <source>
        <dbReference type="Proteomes" id="UP000664521"/>
    </source>
</evidence>
<keyword evidence="3" id="KW-1185">Reference proteome</keyword>
<gene>
    <name evidence="2" type="ORF">HETSPECPRED_003755</name>
</gene>
<name>A0A8H3F352_9LECA</name>
<comment type="caution">
    <text evidence="2">The sequence shown here is derived from an EMBL/GenBank/DDBJ whole genome shotgun (WGS) entry which is preliminary data.</text>
</comment>
<accession>A0A8H3F352</accession>
<feature type="region of interest" description="Disordered" evidence="1">
    <location>
        <begin position="16"/>
        <end position="65"/>
    </location>
</feature>
<dbReference type="EMBL" id="CAJPDS010000022">
    <property type="protein sequence ID" value="CAF9918431.1"/>
    <property type="molecule type" value="Genomic_DNA"/>
</dbReference>
<dbReference type="Proteomes" id="UP000664521">
    <property type="component" value="Unassembled WGS sequence"/>
</dbReference>
<reference evidence="2" key="1">
    <citation type="submission" date="2021-03" db="EMBL/GenBank/DDBJ databases">
        <authorList>
            <person name="Tagirdzhanova G."/>
        </authorList>
    </citation>
    <scope>NUCLEOTIDE SEQUENCE</scope>
</reference>
<protein>
    <submittedName>
        <fullName evidence="2">Uncharacterized protein</fullName>
    </submittedName>
</protein>
<feature type="compositionally biased region" description="Low complexity" evidence="1">
    <location>
        <begin position="212"/>
        <end position="221"/>
    </location>
</feature>
<evidence type="ECO:0000313" key="2">
    <source>
        <dbReference type="EMBL" id="CAF9918431.1"/>
    </source>
</evidence>
<feature type="region of interest" description="Disordered" evidence="1">
    <location>
        <begin position="125"/>
        <end position="221"/>
    </location>
</feature>
<feature type="compositionally biased region" description="Basic and acidic residues" evidence="1">
    <location>
        <begin position="30"/>
        <end position="65"/>
    </location>
</feature>
<evidence type="ECO:0000256" key="1">
    <source>
        <dbReference type="SAM" id="MobiDB-lite"/>
    </source>
</evidence>
<dbReference type="AlphaFoldDB" id="A0A8H3F352"/>
<feature type="compositionally biased region" description="Basic and acidic residues" evidence="1">
    <location>
        <begin position="125"/>
        <end position="136"/>
    </location>
</feature>
<organism evidence="2 3">
    <name type="scientific">Heterodermia speciosa</name>
    <dbReference type="NCBI Taxonomy" id="116794"/>
    <lineage>
        <taxon>Eukaryota</taxon>
        <taxon>Fungi</taxon>
        <taxon>Dikarya</taxon>
        <taxon>Ascomycota</taxon>
        <taxon>Pezizomycotina</taxon>
        <taxon>Lecanoromycetes</taxon>
        <taxon>OSLEUM clade</taxon>
        <taxon>Lecanoromycetidae</taxon>
        <taxon>Caliciales</taxon>
        <taxon>Physciaceae</taxon>
        <taxon>Heterodermia</taxon>
    </lineage>
</organism>
<sequence>MCWPAPEGVIEIEERRRRYPNEPRRKRLHFVKDHSSRRSDEWDLIHPRPRSRPEMPEMYEQHHQQPHHQLEVEDPRWAAHLQQLPPPHMQHQIPPPPPQQQMGWYPPQQQLPYNHPNEVIRVEEYRPEHDPHDNPHNRPPVVIERQPRVARMPSHVRARSRSRHRGHSRAGSSLFSDESSYGGSHGRGRPRRPEVWRENDSWIEPRRESLRRVTTTTRRLN</sequence>